<keyword evidence="1" id="KW-0472">Membrane</keyword>
<evidence type="ECO:0000313" key="3">
    <source>
        <dbReference type="Proteomes" id="UP000010321"/>
    </source>
</evidence>
<evidence type="ECO:0000313" key="2">
    <source>
        <dbReference type="EMBL" id="EGF52311.1"/>
    </source>
</evidence>
<sequence length="40" mass="5002">MQNEKRRMRSEKFFILHSSFFIILRYLCATIRIIIALWQK</sequence>
<keyword evidence="1" id="KW-0812">Transmembrane</keyword>
<name>A0ABN0CP21_9BACE</name>
<comment type="caution">
    <text evidence="2">The sequence shown here is derived from an EMBL/GenBank/DDBJ whole genome shotgun (WGS) entry which is preliminary data.</text>
</comment>
<proteinExistence type="predicted"/>
<dbReference type="EMBL" id="AFBM01000016">
    <property type="protein sequence ID" value="EGF52311.1"/>
    <property type="molecule type" value="Genomic_DNA"/>
</dbReference>
<protein>
    <submittedName>
        <fullName evidence="2">Uncharacterized protein</fullName>
    </submittedName>
</protein>
<feature type="transmembrane region" description="Helical" evidence="1">
    <location>
        <begin position="12"/>
        <end position="38"/>
    </location>
</feature>
<dbReference type="Proteomes" id="UP000010321">
    <property type="component" value="Unassembled WGS sequence"/>
</dbReference>
<keyword evidence="3" id="KW-1185">Reference proteome</keyword>
<gene>
    <name evidence="2" type="ORF">HMPREF9445_01541</name>
</gene>
<reference evidence="2 3" key="1">
    <citation type="submission" date="2011-02" db="EMBL/GenBank/DDBJ databases">
        <authorList>
            <person name="Weinstock G."/>
            <person name="Sodergren E."/>
            <person name="Clifton S."/>
            <person name="Fulton L."/>
            <person name="Fulton B."/>
            <person name="Courtney L."/>
            <person name="Fronick C."/>
            <person name="Harrison M."/>
            <person name="Strong C."/>
            <person name="Farmer C."/>
            <person name="Delahaunty K."/>
            <person name="Markovic C."/>
            <person name="Hall O."/>
            <person name="Minx P."/>
            <person name="Tomlinson C."/>
            <person name="Mitreva M."/>
            <person name="Hou S."/>
            <person name="Chen J."/>
            <person name="Wollam A."/>
            <person name="Pepin K.H."/>
            <person name="Johnson M."/>
            <person name="Bhonagiri V."/>
            <person name="Zhang X."/>
            <person name="Suruliraj S."/>
            <person name="Warren W."/>
            <person name="Chinwalla A."/>
            <person name="Mardis E.R."/>
            <person name="Wilson R.K."/>
        </authorList>
    </citation>
    <scope>NUCLEOTIDE SEQUENCE [LARGE SCALE GENOMIC DNA]</scope>
    <source>
        <strain evidence="2 3">YIT 12056</strain>
    </source>
</reference>
<accession>A0ABN0CP21</accession>
<evidence type="ECO:0000256" key="1">
    <source>
        <dbReference type="SAM" id="Phobius"/>
    </source>
</evidence>
<organism evidence="2 3">
    <name type="scientific">Bacteroides clarus YIT 12056</name>
    <dbReference type="NCBI Taxonomy" id="762984"/>
    <lineage>
        <taxon>Bacteria</taxon>
        <taxon>Pseudomonadati</taxon>
        <taxon>Bacteroidota</taxon>
        <taxon>Bacteroidia</taxon>
        <taxon>Bacteroidales</taxon>
        <taxon>Bacteroidaceae</taxon>
        <taxon>Bacteroides</taxon>
    </lineage>
</organism>
<keyword evidence="1" id="KW-1133">Transmembrane helix</keyword>